<feature type="compositionally biased region" description="Polar residues" evidence="1">
    <location>
        <begin position="1"/>
        <end position="13"/>
    </location>
</feature>
<organism evidence="2 3">
    <name type="scientific">Sphingomonas melonis</name>
    <dbReference type="NCBI Taxonomy" id="152682"/>
    <lineage>
        <taxon>Bacteria</taxon>
        <taxon>Pseudomonadati</taxon>
        <taxon>Pseudomonadota</taxon>
        <taxon>Alphaproteobacteria</taxon>
        <taxon>Sphingomonadales</taxon>
        <taxon>Sphingomonadaceae</taxon>
        <taxon>Sphingomonas</taxon>
    </lineage>
</organism>
<proteinExistence type="predicted"/>
<dbReference type="Proteomes" id="UP000517753">
    <property type="component" value="Unassembled WGS sequence"/>
</dbReference>
<comment type="caution">
    <text evidence="2">The sequence shown here is derived from an EMBL/GenBank/DDBJ whole genome shotgun (WGS) entry which is preliminary data.</text>
</comment>
<keyword evidence="3" id="KW-1185">Reference proteome</keyword>
<dbReference type="RefSeq" id="WP_218845634.1">
    <property type="nucleotide sequence ID" value="NZ_JACCBY010000007.1"/>
</dbReference>
<sequence length="223" mass="23940">MSDTATIPATTGPTRVPVDPATVPGWGVDADPGNNPTYPMRHIEDQTRGFTWDRPTQQQPEVEILRSIEYNALPAVVGTSTPPSGVSGMIRRFAFKRSESDWWHWLLLMGADRINVVEGVVADLAQGHVPNIPAEMGIRAEWRHNRSGLFAKAGIVAAVSLGALLLVRRGRRHDAAPTIGNGETIRPGARETRLSDHLHASALGPVATAGGPTIDLDSDGSRP</sequence>
<reference evidence="2 3" key="1">
    <citation type="submission" date="2020-07" db="EMBL/GenBank/DDBJ databases">
        <authorList>
            <person name="Partida-Martinez L."/>
            <person name="Huntemann M."/>
            <person name="Clum A."/>
            <person name="Wang J."/>
            <person name="Palaniappan K."/>
            <person name="Ritter S."/>
            <person name="Chen I.-M."/>
            <person name="Stamatis D."/>
            <person name="Reddy T."/>
            <person name="O'Malley R."/>
            <person name="Daum C."/>
            <person name="Shapiro N."/>
            <person name="Ivanova N."/>
            <person name="Kyrpides N."/>
            <person name="Woyke T."/>
        </authorList>
    </citation>
    <scope>NUCLEOTIDE SEQUENCE [LARGE SCALE GENOMIC DNA]</scope>
    <source>
        <strain evidence="2 3">AS2.3</strain>
    </source>
</reference>
<evidence type="ECO:0000256" key="1">
    <source>
        <dbReference type="SAM" id="MobiDB-lite"/>
    </source>
</evidence>
<accession>A0A7Y9K297</accession>
<reference evidence="2 3" key="2">
    <citation type="submission" date="2020-08" db="EMBL/GenBank/DDBJ databases">
        <title>The Agave Microbiome: Exploring the role of microbial communities in plant adaptations to desert environments.</title>
        <authorList>
            <person name="Partida-Martinez L.P."/>
        </authorList>
    </citation>
    <scope>NUCLEOTIDE SEQUENCE [LARGE SCALE GENOMIC DNA]</scope>
    <source>
        <strain evidence="2 3">AS2.3</strain>
    </source>
</reference>
<feature type="region of interest" description="Disordered" evidence="1">
    <location>
        <begin position="1"/>
        <end position="22"/>
    </location>
</feature>
<gene>
    <name evidence="2" type="ORF">HD841_003652</name>
</gene>
<feature type="region of interest" description="Disordered" evidence="1">
    <location>
        <begin position="203"/>
        <end position="223"/>
    </location>
</feature>
<protein>
    <submittedName>
        <fullName evidence="2">Uncharacterized protein</fullName>
    </submittedName>
</protein>
<dbReference type="AlphaFoldDB" id="A0A7Y9K297"/>
<evidence type="ECO:0000313" key="3">
    <source>
        <dbReference type="Proteomes" id="UP000517753"/>
    </source>
</evidence>
<dbReference type="EMBL" id="JACCBY010000007">
    <property type="protein sequence ID" value="NYD91833.1"/>
    <property type="molecule type" value="Genomic_DNA"/>
</dbReference>
<evidence type="ECO:0000313" key="2">
    <source>
        <dbReference type="EMBL" id="NYD91833.1"/>
    </source>
</evidence>
<name>A0A7Y9K297_9SPHN</name>